<proteinExistence type="predicted"/>
<organism evidence="1 2">
    <name type="scientific">Ruegeria faecimaris</name>
    <dbReference type="NCBI Taxonomy" id="686389"/>
    <lineage>
        <taxon>Bacteria</taxon>
        <taxon>Pseudomonadati</taxon>
        <taxon>Pseudomonadota</taxon>
        <taxon>Alphaproteobacteria</taxon>
        <taxon>Rhodobacterales</taxon>
        <taxon>Roseobacteraceae</taxon>
        <taxon>Ruegeria</taxon>
    </lineage>
</organism>
<reference evidence="1 2" key="1">
    <citation type="submission" date="2017-05" db="EMBL/GenBank/DDBJ databases">
        <authorList>
            <person name="Varghese N."/>
            <person name="Submissions S."/>
        </authorList>
    </citation>
    <scope>NUCLEOTIDE SEQUENCE [LARGE SCALE GENOMIC DNA]</scope>
    <source>
        <strain evidence="1 2">DSM 28009</strain>
    </source>
</reference>
<sequence>MNIRTETEQPGAISARKLSTEIDCETAALLRAAIRPIFSGAASWSNLTDILKDKGYHLAFRQGRLCITDRMTGDRVCGIRFLGFEFKDLVNRLGRPIVVPRGSGADGDLVSVRPTATGH</sequence>
<dbReference type="AlphaFoldDB" id="A0A521D3N5"/>
<evidence type="ECO:0000313" key="2">
    <source>
        <dbReference type="Proteomes" id="UP000319555"/>
    </source>
</evidence>
<dbReference type="Proteomes" id="UP000319555">
    <property type="component" value="Unassembled WGS sequence"/>
</dbReference>
<protein>
    <submittedName>
        <fullName evidence="1">Uncharacterized protein</fullName>
    </submittedName>
</protein>
<dbReference type="RefSeq" id="WP_142636832.1">
    <property type="nucleotide sequence ID" value="NZ_CANMDC010000004.1"/>
</dbReference>
<name>A0A521D3N5_9RHOB</name>
<dbReference type="OrthoDB" id="7866873at2"/>
<dbReference type="EMBL" id="FXTE01000004">
    <property type="protein sequence ID" value="SMO66269.1"/>
    <property type="molecule type" value="Genomic_DNA"/>
</dbReference>
<keyword evidence="2" id="KW-1185">Reference proteome</keyword>
<accession>A0A521D3N5</accession>
<gene>
    <name evidence="1" type="ORF">SAMN06265380_104205</name>
</gene>
<evidence type="ECO:0000313" key="1">
    <source>
        <dbReference type="EMBL" id="SMO66269.1"/>
    </source>
</evidence>